<keyword evidence="2" id="KW-0472">Membrane</keyword>
<sequence>MSPDLRESFRTHETEPAPPTRLTGDVLVARGRRSLRRRRLAGYGSAGTAACAAVVAGVLLVGGGGVGTADTTPPANDAASPAASPEAERDDVTAEYDAALRDHLAEAFPDAEVELKPFGRVGNAIISWDEGTTGTVDHEYTGLELGGDEGGSSIRLPGDDLATGLSISVRSAEGFTSGEGPFSPDTAGHTPPEYLLTCEDGSDSTASGIPADALLDMTCTEATGPGGERIIHHTVIGTGEDGDVMRREVTALLYREDGSAVTVTAWLTAPDSTGLGDALPGLTVEDAAAIALALPATPPV</sequence>
<feature type="region of interest" description="Disordered" evidence="1">
    <location>
        <begin position="1"/>
        <end position="22"/>
    </location>
</feature>
<keyword evidence="2" id="KW-1133">Transmembrane helix</keyword>
<keyword evidence="4" id="KW-1185">Reference proteome</keyword>
<dbReference type="AlphaFoldDB" id="A0A562V9Q3"/>
<evidence type="ECO:0000256" key="1">
    <source>
        <dbReference type="SAM" id="MobiDB-lite"/>
    </source>
</evidence>
<dbReference type="RefSeq" id="WP_147131741.1">
    <property type="nucleotide sequence ID" value="NZ_BAABIJ010000001.1"/>
</dbReference>
<reference evidence="3 4" key="1">
    <citation type="journal article" date="2013" name="Stand. Genomic Sci.">
        <title>Genomic Encyclopedia of Type Strains, Phase I: The one thousand microbial genomes (KMG-I) project.</title>
        <authorList>
            <person name="Kyrpides N.C."/>
            <person name="Woyke T."/>
            <person name="Eisen J.A."/>
            <person name="Garrity G."/>
            <person name="Lilburn T.G."/>
            <person name="Beck B.J."/>
            <person name="Whitman W.B."/>
            <person name="Hugenholtz P."/>
            <person name="Klenk H.P."/>
        </authorList>
    </citation>
    <scope>NUCLEOTIDE SEQUENCE [LARGE SCALE GENOMIC DNA]</scope>
    <source>
        <strain evidence="3 4">DSM 45044</strain>
    </source>
</reference>
<dbReference type="OrthoDB" id="5237276at2"/>
<gene>
    <name evidence="3" type="ORF">LX16_0232</name>
</gene>
<evidence type="ECO:0000256" key="2">
    <source>
        <dbReference type="SAM" id="Phobius"/>
    </source>
</evidence>
<name>A0A562V9Q3_9ACTN</name>
<evidence type="ECO:0000313" key="4">
    <source>
        <dbReference type="Proteomes" id="UP000321617"/>
    </source>
</evidence>
<feature type="compositionally biased region" description="Low complexity" evidence="1">
    <location>
        <begin position="69"/>
        <end position="85"/>
    </location>
</feature>
<keyword evidence="2" id="KW-0812">Transmembrane</keyword>
<feature type="transmembrane region" description="Helical" evidence="2">
    <location>
        <begin position="40"/>
        <end position="62"/>
    </location>
</feature>
<feature type="region of interest" description="Disordered" evidence="1">
    <location>
        <begin position="69"/>
        <end position="90"/>
    </location>
</feature>
<comment type="caution">
    <text evidence="3">The sequence shown here is derived from an EMBL/GenBank/DDBJ whole genome shotgun (WGS) entry which is preliminary data.</text>
</comment>
<feature type="compositionally biased region" description="Basic and acidic residues" evidence="1">
    <location>
        <begin position="1"/>
        <end position="15"/>
    </location>
</feature>
<proteinExistence type="predicted"/>
<organism evidence="3 4">
    <name type="scientific">Stackebrandtia albiflava</name>
    <dbReference type="NCBI Taxonomy" id="406432"/>
    <lineage>
        <taxon>Bacteria</taxon>
        <taxon>Bacillati</taxon>
        <taxon>Actinomycetota</taxon>
        <taxon>Actinomycetes</taxon>
        <taxon>Glycomycetales</taxon>
        <taxon>Glycomycetaceae</taxon>
        <taxon>Stackebrandtia</taxon>
    </lineage>
</organism>
<dbReference type="EMBL" id="VLLL01000005">
    <property type="protein sequence ID" value="TWJ14547.1"/>
    <property type="molecule type" value="Genomic_DNA"/>
</dbReference>
<evidence type="ECO:0000313" key="3">
    <source>
        <dbReference type="EMBL" id="TWJ14547.1"/>
    </source>
</evidence>
<dbReference type="Proteomes" id="UP000321617">
    <property type="component" value="Unassembled WGS sequence"/>
</dbReference>
<accession>A0A562V9Q3</accession>
<protein>
    <submittedName>
        <fullName evidence="3">Uncharacterized protein</fullName>
    </submittedName>
</protein>